<evidence type="ECO:0000256" key="1">
    <source>
        <dbReference type="SAM" id="MobiDB-lite"/>
    </source>
</evidence>
<dbReference type="EMBL" id="BGZK01000221">
    <property type="protein sequence ID" value="GBP29535.1"/>
    <property type="molecule type" value="Genomic_DNA"/>
</dbReference>
<name>A0A4C1USW9_EUMVA</name>
<keyword evidence="3" id="KW-1185">Reference proteome</keyword>
<evidence type="ECO:0000313" key="2">
    <source>
        <dbReference type="EMBL" id="GBP29535.1"/>
    </source>
</evidence>
<organism evidence="2 3">
    <name type="scientific">Eumeta variegata</name>
    <name type="common">Bagworm moth</name>
    <name type="synonym">Eumeta japonica</name>
    <dbReference type="NCBI Taxonomy" id="151549"/>
    <lineage>
        <taxon>Eukaryota</taxon>
        <taxon>Metazoa</taxon>
        <taxon>Ecdysozoa</taxon>
        <taxon>Arthropoda</taxon>
        <taxon>Hexapoda</taxon>
        <taxon>Insecta</taxon>
        <taxon>Pterygota</taxon>
        <taxon>Neoptera</taxon>
        <taxon>Endopterygota</taxon>
        <taxon>Lepidoptera</taxon>
        <taxon>Glossata</taxon>
        <taxon>Ditrysia</taxon>
        <taxon>Tineoidea</taxon>
        <taxon>Psychidae</taxon>
        <taxon>Oiketicinae</taxon>
        <taxon>Eumeta</taxon>
    </lineage>
</organism>
<dbReference type="Proteomes" id="UP000299102">
    <property type="component" value="Unassembled WGS sequence"/>
</dbReference>
<protein>
    <submittedName>
        <fullName evidence="2">Uncharacterized protein</fullName>
    </submittedName>
</protein>
<comment type="caution">
    <text evidence="2">The sequence shown here is derived from an EMBL/GenBank/DDBJ whole genome shotgun (WGS) entry which is preliminary data.</text>
</comment>
<dbReference type="AlphaFoldDB" id="A0A4C1USW9"/>
<feature type="region of interest" description="Disordered" evidence="1">
    <location>
        <begin position="266"/>
        <end position="285"/>
    </location>
</feature>
<sequence>MKGTKATRPYVSTRAGDGASSDGEGLFKRKQGARARASAQPAISPINNFRLIRVQGKKSDQTVINSMNGETPSRMFDNGDNLKIIPPPLERFKWERRNGPIKRLVPRKLSSLAQLNLVECELWVHIDRRYYERDDVPGRDLNFIRFLRQGVNGLIRFKPNNSLIDCPQSLFEPGTFRFEGHALTSAIALSNDITRIRKLQRGSVCMLLKKYDCLSIQVKLILPLSKIFICLLVSVCARTERKLQANLNVTECNGNFVQNTAILTESSSPPMKKTHRQPARTKDSANAKTVTAFANFLEPLKESRRENVRTAICHLSSFAFTLTP</sequence>
<gene>
    <name evidence="2" type="ORF">EVAR_93332_1</name>
</gene>
<accession>A0A4C1USW9</accession>
<feature type="region of interest" description="Disordered" evidence="1">
    <location>
        <begin position="1"/>
        <end position="40"/>
    </location>
</feature>
<proteinExistence type="predicted"/>
<evidence type="ECO:0000313" key="3">
    <source>
        <dbReference type="Proteomes" id="UP000299102"/>
    </source>
</evidence>
<reference evidence="2 3" key="1">
    <citation type="journal article" date="2019" name="Commun. Biol.">
        <title>The bagworm genome reveals a unique fibroin gene that provides high tensile strength.</title>
        <authorList>
            <person name="Kono N."/>
            <person name="Nakamura H."/>
            <person name="Ohtoshi R."/>
            <person name="Tomita M."/>
            <person name="Numata K."/>
            <person name="Arakawa K."/>
        </authorList>
    </citation>
    <scope>NUCLEOTIDE SEQUENCE [LARGE SCALE GENOMIC DNA]</scope>
</reference>